<dbReference type="EMBL" id="JANBVO010000025">
    <property type="protein sequence ID" value="KAJ9141698.1"/>
    <property type="molecule type" value="Genomic_DNA"/>
</dbReference>
<name>A0AA38R9P5_9PEZI</name>
<dbReference type="AlphaFoldDB" id="A0AA38R9P5"/>
<gene>
    <name evidence="2" type="ORF">NKR23_g7789</name>
</gene>
<accession>A0AA38R9P5</accession>
<evidence type="ECO:0000313" key="3">
    <source>
        <dbReference type="Proteomes" id="UP001174694"/>
    </source>
</evidence>
<dbReference type="Proteomes" id="UP001174694">
    <property type="component" value="Unassembled WGS sequence"/>
</dbReference>
<protein>
    <submittedName>
        <fullName evidence="2">Uncharacterized protein</fullName>
    </submittedName>
</protein>
<organism evidence="2 3">
    <name type="scientific">Pleurostoma richardsiae</name>
    <dbReference type="NCBI Taxonomy" id="41990"/>
    <lineage>
        <taxon>Eukaryota</taxon>
        <taxon>Fungi</taxon>
        <taxon>Dikarya</taxon>
        <taxon>Ascomycota</taxon>
        <taxon>Pezizomycotina</taxon>
        <taxon>Sordariomycetes</taxon>
        <taxon>Sordariomycetidae</taxon>
        <taxon>Calosphaeriales</taxon>
        <taxon>Pleurostomataceae</taxon>
        <taxon>Pleurostoma</taxon>
    </lineage>
</organism>
<comment type="caution">
    <text evidence="2">The sequence shown here is derived from an EMBL/GenBank/DDBJ whole genome shotgun (WGS) entry which is preliminary data.</text>
</comment>
<evidence type="ECO:0000256" key="1">
    <source>
        <dbReference type="SAM" id="MobiDB-lite"/>
    </source>
</evidence>
<feature type="region of interest" description="Disordered" evidence="1">
    <location>
        <begin position="1"/>
        <end position="92"/>
    </location>
</feature>
<feature type="compositionally biased region" description="Low complexity" evidence="1">
    <location>
        <begin position="63"/>
        <end position="92"/>
    </location>
</feature>
<proteinExistence type="predicted"/>
<sequence>MSAHLCKQIAASWREMRQTSPEPHSYHPLPLPSPPTSASHLTSYFHRASSPEKRSMDSDRGESTSSAPSLSRQSSSNGSSSSSSPNWRSGGR</sequence>
<reference evidence="2" key="1">
    <citation type="submission" date="2022-07" db="EMBL/GenBank/DDBJ databases">
        <title>Fungi with potential for degradation of polypropylene.</title>
        <authorList>
            <person name="Gostincar C."/>
        </authorList>
    </citation>
    <scope>NUCLEOTIDE SEQUENCE</scope>
    <source>
        <strain evidence="2">EXF-13308</strain>
    </source>
</reference>
<feature type="compositionally biased region" description="Basic and acidic residues" evidence="1">
    <location>
        <begin position="49"/>
        <end position="62"/>
    </location>
</feature>
<keyword evidence="3" id="KW-1185">Reference proteome</keyword>
<evidence type="ECO:0000313" key="2">
    <source>
        <dbReference type="EMBL" id="KAJ9141698.1"/>
    </source>
</evidence>